<keyword evidence="2" id="KW-0285">Flavoprotein</keyword>
<dbReference type="GO" id="GO:0030488">
    <property type="term" value="P:tRNA methylation"/>
    <property type="evidence" value="ECO:0007669"/>
    <property type="project" value="TreeGrafter"/>
</dbReference>
<reference evidence="5" key="1">
    <citation type="journal article" date="2022" name="bioRxiv">
        <title>Sequencing and chromosome-scale assembly of the giantPleurodeles waltlgenome.</title>
        <authorList>
            <person name="Brown T."/>
            <person name="Elewa A."/>
            <person name="Iarovenko S."/>
            <person name="Subramanian E."/>
            <person name="Araus A.J."/>
            <person name="Petzold A."/>
            <person name="Susuki M."/>
            <person name="Suzuki K.-i.T."/>
            <person name="Hayashi T."/>
            <person name="Toyoda A."/>
            <person name="Oliveira C."/>
            <person name="Osipova E."/>
            <person name="Leigh N.D."/>
            <person name="Simon A."/>
            <person name="Yun M.H."/>
        </authorList>
    </citation>
    <scope>NUCLEOTIDE SEQUENCE</scope>
    <source>
        <strain evidence="5">20211129_DDA</strain>
        <tissue evidence="5">Liver</tissue>
    </source>
</reference>
<comment type="caution">
    <text evidence="5">The sequence shown here is derived from an EMBL/GenBank/DDBJ whole genome shotgun (WGS) entry which is preliminary data.</text>
</comment>
<feature type="domain" description="MnmG N-terminal" evidence="4">
    <location>
        <begin position="83"/>
        <end position="119"/>
    </location>
</feature>
<evidence type="ECO:0000313" key="6">
    <source>
        <dbReference type="Proteomes" id="UP001066276"/>
    </source>
</evidence>
<dbReference type="AlphaFoldDB" id="A0AAV7PCC1"/>
<evidence type="ECO:0000256" key="2">
    <source>
        <dbReference type="ARBA" id="ARBA00022630"/>
    </source>
</evidence>
<dbReference type="GO" id="GO:0002098">
    <property type="term" value="P:tRNA wobble uridine modification"/>
    <property type="evidence" value="ECO:0007669"/>
    <property type="project" value="TreeGrafter"/>
</dbReference>
<evidence type="ECO:0000259" key="4">
    <source>
        <dbReference type="Pfam" id="PF01134"/>
    </source>
</evidence>
<organism evidence="5 6">
    <name type="scientific">Pleurodeles waltl</name>
    <name type="common">Iberian ribbed newt</name>
    <dbReference type="NCBI Taxonomy" id="8319"/>
    <lineage>
        <taxon>Eukaryota</taxon>
        <taxon>Metazoa</taxon>
        <taxon>Chordata</taxon>
        <taxon>Craniata</taxon>
        <taxon>Vertebrata</taxon>
        <taxon>Euteleostomi</taxon>
        <taxon>Amphibia</taxon>
        <taxon>Batrachia</taxon>
        <taxon>Caudata</taxon>
        <taxon>Salamandroidea</taxon>
        <taxon>Salamandridae</taxon>
        <taxon>Pleurodelinae</taxon>
        <taxon>Pleurodeles</taxon>
    </lineage>
</organism>
<dbReference type="Proteomes" id="UP001066276">
    <property type="component" value="Chromosome 7"/>
</dbReference>
<dbReference type="PANTHER" id="PTHR11806">
    <property type="entry name" value="GLUCOSE INHIBITED DIVISION PROTEIN A"/>
    <property type="match status" value="1"/>
</dbReference>
<comment type="cofactor">
    <cofactor evidence="1">
        <name>FAD</name>
        <dbReference type="ChEBI" id="CHEBI:57692"/>
    </cofactor>
</comment>
<dbReference type="GO" id="GO:0005829">
    <property type="term" value="C:cytosol"/>
    <property type="evidence" value="ECO:0007669"/>
    <property type="project" value="TreeGrafter"/>
</dbReference>
<keyword evidence="6" id="KW-1185">Reference proteome</keyword>
<dbReference type="Pfam" id="PF01134">
    <property type="entry name" value="GIDA"/>
    <property type="match status" value="1"/>
</dbReference>
<evidence type="ECO:0000256" key="1">
    <source>
        <dbReference type="ARBA" id="ARBA00001974"/>
    </source>
</evidence>
<dbReference type="GO" id="GO:0050660">
    <property type="term" value="F:flavin adenine dinucleotide binding"/>
    <property type="evidence" value="ECO:0007669"/>
    <property type="project" value="InterPro"/>
</dbReference>
<dbReference type="SUPFAM" id="SSF51905">
    <property type="entry name" value="FAD/NAD(P)-binding domain"/>
    <property type="match status" value="1"/>
</dbReference>
<name>A0AAV7PCC1_PLEWA</name>
<sequence length="136" mass="14791">MAFGETPTEAQAQTYGQHREFSDNLATLDSSVRKKLQIKSEASEMLSLRSAFYRQFTSTYKNQLPLTLQFGSKASDTTVPKYDVIVVGGGHAGTEAAAAACRTGAQTLLLTHQIKTIGTVELLIYEIHIPVKELAA</sequence>
<keyword evidence="3" id="KW-0274">FAD</keyword>
<evidence type="ECO:0000256" key="3">
    <source>
        <dbReference type="ARBA" id="ARBA00022827"/>
    </source>
</evidence>
<accession>A0AAV7PCC1</accession>
<dbReference type="EMBL" id="JANPWB010000011">
    <property type="protein sequence ID" value="KAJ1124862.1"/>
    <property type="molecule type" value="Genomic_DNA"/>
</dbReference>
<evidence type="ECO:0000313" key="5">
    <source>
        <dbReference type="EMBL" id="KAJ1124862.1"/>
    </source>
</evidence>
<dbReference type="InterPro" id="IPR036188">
    <property type="entry name" value="FAD/NAD-bd_sf"/>
</dbReference>
<gene>
    <name evidence="5" type="ORF">NDU88_003309</name>
</gene>
<dbReference type="Gene3D" id="3.50.50.60">
    <property type="entry name" value="FAD/NAD(P)-binding domain"/>
    <property type="match status" value="1"/>
</dbReference>
<dbReference type="PANTHER" id="PTHR11806:SF0">
    <property type="entry name" value="PROTEIN MTO1 HOMOLOG, MITOCHONDRIAL"/>
    <property type="match status" value="1"/>
</dbReference>
<dbReference type="InterPro" id="IPR002218">
    <property type="entry name" value="MnmG-rel"/>
</dbReference>
<protein>
    <recommendedName>
        <fullName evidence="4">MnmG N-terminal domain-containing protein</fullName>
    </recommendedName>
</protein>
<dbReference type="InterPro" id="IPR040131">
    <property type="entry name" value="MnmG_N"/>
</dbReference>
<proteinExistence type="predicted"/>